<keyword evidence="5" id="KW-0520">NAD</keyword>
<dbReference type="Gene3D" id="3.40.50.720">
    <property type="entry name" value="NAD(P)-binding Rossmann-like Domain"/>
    <property type="match status" value="1"/>
</dbReference>
<dbReference type="InterPro" id="IPR036291">
    <property type="entry name" value="NAD(P)-bd_dom_sf"/>
</dbReference>
<dbReference type="SUPFAM" id="SSF51735">
    <property type="entry name" value="NAD(P)-binding Rossmann-fold domains"/>
    <property type="match status" value="1"/>
</dbReference>
<dbReference type="Pfam" id="PF16363">
    <property type="entry name" value="GDP_Man_Dehyd"/>
    <property type="match status" value="1"/>
</dbReference>
<dbReference type="RefSeq" id="WP_008489337.1">
    <property type="nucleotide sequence ID" value="NZ_AMRG01000012.1"/>
</dbReference>
<dbReference type="STRING" id="740709.A10D4_10134"/>
<evidence type="ECO:0000256" key="5">
    <source>
        <dbReference type="ARBA" id="ARBA00023027"/>
    </source>
</evidence>
<accession>K2K3E1</accession>
<evidence type="ECO:0000256" key="4">
    <source>
        <dbReference type="ARBA" id="ARBA00011990"/>
    </source>
</evidence>
<dbReference type="eggNOG" id="COG1088">
    <property type="taxonomic scope" value="Bacteria"/>
</dbReference>
<evidence type="ECO:0000313" key="10">
    <source>
        <dbReference type="Proteomes" id="UP000014115"/>
    </source>
</evidence>
<feature type="domain" description="NAD(P)-binding" evidence="8">
    <location>
        <begin position="2"/>
        <end position="318"/>
    </location>
</feature>
<dbReference type="Proteomes" id="UP000014115">
    <property type="component" value="Unassembled WGS sequence"/>
</dbReference>
<comment type="caution">
    <text evidence="9">The sequence shown here is derived from an EMBL/GenBank/DDBJ whole genome shotgun (WGS) entry which is preliminary data.</text>
</comment>
<evidence type="ECO:0000256" key="1">
    <source>
        <dbReference type="ARBA" id="ARBA00001539"/>
    </source>
</evidence>
<dbReference type="GO" id="GO:0009225">
    <property type="term" value="P:nucleotide-sugar metabolic process"/>
    <property type="evidence" value="ECO:0007669"/>
    <property type="project" value="InterPro"/>
</dbReference>
<evidence type="ECO:0000313" key="9">
    <source>
        <dbReference type="EMBL" id="EKE82128.1"/>
    </source>
</evidence>
<reference evidence="9 10" key="1">
    <citation type="journal article" date="2012" name="J. Bacteriol.">
        <title>Genome Sequence of Idiomarina xiamenensis Type Strain 10-D-4.</title>
        <authorList>
            <person name="Lai Q."/>
            <person name="Wang L."/>
            <person name="Wang W."/>
            <person name="Shao Z."/>
        </authorList>
    </citation>
    <scope>NUCLEOTIDE SEQUENCE [LARGE SCALE GENOMIC DNA]</scope>
    <source>
        <strain evidence="9 10">10-D-4</strain>
    </source>
</reference>
<gene>
    <name evidence="9" type="ORF">A10D4_10134</name>
</gene>
<evidence type="ECO:0000259" key="8">
    <source>
        <dbReference type="Pfam" id="PF16363"/>
    </source>
</evidence>
<sequence length="330" mass="37597">MTGGAGFIGSYFIHYALARGETIINVDKLSYASNRKNLLDIENSPRYFFEQADILNREKIAYILGRYKPSAVLHFAAETHVDHSIDRPDDFISNNILGTYTLLSAVLEYWRQLPPLEAKLFRFHQISTDEVYGELVDNAPLNMEGAAYCPSSPYSASKAAADHLVRAWFKTYGLPVITSYSSNNYGPKQYPDKLIPLIIKNALASKPLPIYGRGEQLRDWLFVEDHVAAIYLVLTQGVVGEGYHISANNSQRNIDVVIKICEILDDIHPNPSFNYKKLINFVDDRLGHDRRYGIDSEKLIKELGWKPMVSFDIGLRQTISWYISHKDRYP</sequence>
<comment type="catalytic activity">
    <reaction evidence="1 7">
        <text>dTDP-alpha-D-glucose = dTDP-4-dehydro-6-deoxy-alpha-D-glucose + H2O</text>
        <dbReference type="Rhea" id="RHEA:17221"/>
        <dbReference type="ChEBI" id="CHEBI:15377"/>
        <dbReference type="ChEBI" id="CHEBI:57477"/>
        <dbReference type="ChEBI" id="CHEBI:57649"/>
        <dbReference type="EC" id="4.2.1.46"/>
    </reaction>
</comment>
<dbReference type="CDD" id="cd05246">
    <property type="entry name" value="dTDP_GD_SDR_e"/>
    <property type="match status" value="1"/>
</dbReference>
<keyword evidence="6 7" id="KW-0456">Lyase</keyword>
<protein>
    <recommendedName>
        <fullName evidence="4 7">dTDP-glucose 4,6-dehydratase</fullName>
        <ecNumber evidence="4 7">4.2.1.46</ecNumber>
    </recommendedName>
</protein>
<dbReference type="PANTHER" id="PTHR43000">
    <property type="entry name" value="DTDP-D-GLUCOSE 4,6-DEHYDRATASE-RELATED"/>
    <property type="match status" value="1"/>
</dbReference>
<evidence type="ECO:0000256" key="6">
    <source>
        <dbReference type="ARBA" id="ARBA00023239"/>
    </source>
</evidence>
<dbReference type="InterPro" id="IPR005888">
    <property type="entry name" value="dTDP_Gluc_deHydtase"/>
</dbReference>
<dbReference type="AlphaFoldDB" id="K2K3E1"/>
<keyword evidence="10" id="KW-1185">Reference proteome</keyword>
<comment type="cofactor">
    <cofactor evidence="2 7">
        <name>NAD(+)</name>
        <dbReference type="ChEBI" id="CHEBI:57540"/>
    </cofactor>
</comment>
<name>K2K3E1_9GAMM</name>
<comment type="similarity">
    <text evidence="3 7">Belongs to the NAD(P)-dependent epimerase/dehydratase family. dTDP-glucose dehydratase subfamily.</text>
</comment>
<evidence type="ECO:0000256" key="2">
    <source>
        <dbReference type="ARBA" id="ARBA00001911"/>
    </source>
</evidence>
<dbReference type="EMBL" id="AMRG01000012">
    <property type="protein sequence ID" value="EKE82128.1"/>
    <property type="molecule type" value="Genomic_DNA"/>
</dbReference>
<dbReference type="GO" id="GO:0008460">
    <property type="term" value="F:dTDP-glucose 4,6-dehydratase activity"/>
    <property type="evidence" value="ECO:0007669"/>
    <property type="project" value="UniProtKB-EC"/>
</dbReference>
<evidence type="ECO:0000256" key="3">
    <source>
        <dbReference type="ARBA" id="ARBA00008178"/>
    </source>
</evidence>
<dbReference type="Gene3D" id="3.90.25.10">
    <property type="entry name" value="UDP-galactose 4-epimerase, domain 1"/>
    <property type="match status" value="1"/>
</dbReference>
<dbReference type="InterPro" id="IPR016040">
    <property type="entry name" value="NAD(P)-bd_dom"/>
</dbReference>
<evidence type="ECO:0000256" key="7">
    <source>
        <dbReference type="RuleBase" id="RU004473"/>
    </source>
</evidence>
<dbReference type="PATRIC" id="fig|740709.3.peg.2050"/>
<dbReference type="NCBIfam" id="TIGR01181">
    <property type="entry name" value="dTDP_gluc_dehyt"/>
    <property type="match status" value="1"/>
</dbReference>
<organism evidence="9 10">
    <name type="scientific">Idiomarina xiamenensis 10-D-4</name>
    <dbReference type="NCBI Taxonomy" id="740709"/>
    <lineage>
        <taxon>Bacteria</taxon>
        <taxon>Pseudomonadati</taxon>
        <taxon>Pseudomonadota</taxon>
        <taxon>Gammaproteobacteria</taxon>
        <taxon>Alteromonadales</taxon>
        <taxon>Idiomarinaceae</taxon>
        <taxon>Idiomarina</taxon>
    </lineage>
</organism>
<dbReference type="EC" id="4.2.1.46" evidence="4 7"/>
<proteinExistence type="inferred from homology"/>